<protein>
    <recommendedName>
        <fullName evidence="7">Cytochrome b5 heme-binding domain-containing protein</fullName>
    </recommendedName>
</protein>
<evidence type="ECO:0000259" key="7">
    <source>
        <dbReference type="PROSITE" id="PS50255"/>
    </source>
</evidence>
<dbReference type="InterPro" id="IPR018506">
    <property type="entry name" value="Cyt_B5_heme-BS"/>
</dbReference>
<dbReference type="EMBL" id="HBIJ01022468">
    <property type="protein sequence ID" value="CAE0373877.1"/>
    <property type="molecule type" value="Transcribed_RNA"/>
</dbReference>
<name>A0A7S3K3K6_9STRA</name>
<dbReference type="SUPFAM" id="SSF55856">
    <property type="entry name" value="Cytochrome b5-like heme/steroid binding domain"/>
    <property type="match status" value="1"/>
</dbReference>
<feature type="domain" description="Cytochrome b5 heme-binding" evidence="7">
    <location>
        <begin position="58"/>
        <end position="133"/>
    </location>
</feature>
<dbReference type="PRINTS" id="PR00363">
    <property type="entry name" value="CYTOCHROMEB5"/>
</dbReference>
<feature type="compositionally biased region" description="Basic and acidic residues" evidence="6">
    <location>
        <begin position="171"/>
        <end position="186"/>
    </location>
</feature>
<dbReference type="InterPro" id="IPR050668">
    <property type="entry name" value="Cytochrome_b5"/>
</dbReference>
<dbReference type="PROSITE" id="PS00191">
    <property type="entry name" value="CYTOCHROME_B5_1"/>
    <property type="match status" value="1"/>
</dbReference>
<dbReference type="GO" id="GO:0020037">
    <property type="term" value="F:heme binding"/>
    <property type="evidence" value="ECO:0007669"/>
    <property type="project" value="UniProtKB-UniRule"/>
</dbReference>
<evidence type="ECO:0000256" key="2">
    <source>
        <dbReference type="ARBA" id="ARBA00022723"/>
    </source>
</evidence>
<dbReference type="PROSITE" id="PS50255">
    <property type="entry name" value="CYTOCHROME_B5_2"/>
    <property type="match status" value="1"/>
</dbReference>
<dbReference type="GO" id="GO:0046872">
    <property type="term" value="F:metal ion binding"/>
    <property type="evidence" value="ECO:0007669"/>
    <property type="project" value="UniProtKB-UniRule"/>
</dbReference>
<accession>A0A7S3K3K6</accession>
<keyword evidence="3 5" id="KW-0408">Iron</keyword>
<evidence type="ECO:0000256" key="3">
    <source>
        <dbReference type="ARBA" id="ARBA00023004"/>
    </source>
</evidence>
<organism evidence="8">
    <name type="scientific">Aureoumbra lagunensis</name>
    <dbReference type="NCBI Taxonomy" id="44058"/>
    <lineage>
        <taxon>Eukaryota</taxon>
        <taxon>Sar</taxon>
        <taxon>Stramenopiles</taxon>
        <taxon>Ochrophyta</taxon>
        <taxon>Pelagophyceae</taxon>
        <taxon>Pelagomonadales</taxon>
        <taxon>Aureoumbra</taxon>
    </lineage>
</organism>
<sequence>MNSGVREVPMSDDIMMNTCSRVQEDEEQICDACPYCDDRCSNPCCIVCSTKPITKRQGNRFTRCEIRRHSTAESCWLVAGSTIYDVTSFIPRHPAGTYSIVRNAGGRDCTEDLAFHSGKAQKLWNQHKIGRLMLCPSESRAEPGRLRRWFPVFFPISADSFLGGGSSPPNREYDTASSHDSKLHPP</sequence>
<dbReference type="PANTHER" id="PTHR19359">
    <property type="entry name" value="CYTOCHROME B5"/>
    <property type="match status" value="1"/>
</dbReference>
<evidence type="ECO:0000256" key="5">
    <source>
        <dbReference type="RuleBase" id="RU362121"/>
    </source>
</evidence>
<evidence type="ECO:0000256" key="1">
    <source>
        <dbReference type="ARBA" id="ARBA00022617"/>
    </source>
</evidence>
<keyword evidence="2 5" id="KW-0479">Metal-binding</keyword>
<proteinExistence type="inferred from homology"/>
<dbReference type="Gene3D" id="3.10.120.10">
    <property type="entry name" value="Cytochrome b5-like heme/steroid binding domain"/>
    <property type="match status" value="1"/>
</dbReference>
<feature type="region of interest" description="Disordered" evidence="6">
    <location>
        <begin position="164"/>
        <end position="186"/>
    </location>
</feature>
<evidence type="ECO:0000256" key="6">
    <source>
        <dbReference type="SAM" id="MobiDB-lite"/>
    </source>
</evidence>
<dbReference type="AlphaFoldDB" id="A0A7S3K3K6"/>
<dbReference type="SMART" id="SM01117">
    <property type="entry name" value="Cyt-b5"/>
    <property type="match status" value="1"/>
</dbReference>
<reference evidence="8" key="1">
    <citation type="submission" date="2021-01" db="EMBL/GenBank/DDBJ databases">
        <authorList>
            <person name="Corre E."/>
            <person name="Pelletier E."/>
            <person name="Niang G."/>
            <person name="Scheremetjew M."/>
            <person name="Finn R."/>
            <person name="Kale V."/>
            <person name="Holt S."/>
            <person name="Cochrane G."/>
            <person name="Meng A."/>
            <person name="Brown T."/>
            <person name="Cohen L."/>
        </authorList>
    </citation>
    <scope>NUCLEOTIDE SEQUENCE</scope>
    <source>
        <strain evidence="8">CCMP1510</strain>
    </source>
</reference>
<comment type="similarity">
    <text evidence="4 5">Belongs to the cytochrome b5 family.</text>
</comment>
<dbReference type="InterPro" id="IPR036400">
    <property type="entry name" value="Cyt_B5-like_heme/steroid_sf"/>
</dbReference>
<gene>
    <name evidence="8" type="ORF">ALAG00032_LOCUS14679</name>
</gene>
<keyword evidence="1 5" id="KW-0349">Heme</keyword>
<evidence type="ECO:0000313" key="8">
    <source>
        <dbReference type="EMBL" id="CAE0373877.1"/>
    </source>
</evidence>
<dbReference type="GO" id="GO:0016020">
    <property type="term" value="C:membrane"/>
    <property type="evidence" value="ECO:0007669"/>
    <property type="project" value="TreeGrafter"/>
</dbReference>
<dbReference type="InterPro" id="IPR001199">
    <property type="entry name" value="Cyt_B5-like_heme/steroid-bd"/>
</dbReference>
<evidence type="ECO:0000256" key="4">
    <source>
        <dbReference type="ARBA" id="ARBA00038168"/>
    </source>
</evidence>
<dbReference type="PANTHER" id="PTHR19359:SF146">
    <property type="entry name" value="B5, PUTATIVE-RELATED"/>
    <property type="match status" value="1"/>
</dbReference>
<dbReference type="Pfam" id="PF00173">
    <property type="entry name" value="Cyt-b5"/>
    <property type="match status" value="1"/>
</dbReference>